<dbReference type="InterPro" id="IPR011548">
    <property type="entry name" value="HIBADH"/>
</dbReference>
<dbReference type="Gene3D" id="3.40.50.720">
    <property type="entry name" value="NAD(P)-binding Rossmann-like Domain"/>
    <property type="match status" value="1"/>
</dbReference>
<dbReference type="KEGG" id="crie:AK829_03485"/>
<dbReference type="GO" id="GO:0051287">
    <property type="term" value="F:NAD binding"/>
    <property type="evidence" value="ECO:0007669"/>
    <property type="project" value="InterPro"/>
</dbReference>
<dbReference type="GO" id="GO:0008442">
    <property type="term" value="F:3-hydroxyisobutyrate dehydrogenase activity"/>
    <property type="evidence" value="ECO:0007669"/>
    <property type="project" value="UniProtKB-EC"/>
</dbReference>
<dbReference type="InterPro" id="IPR029154">
    <property type="entry name" value="HIBADH-like_NADP-bd"/>
</dbReference>
<dbReference type="SUPFAM" id="SSF51735">
    <property type="entry name" value="NAD(P)-binding Rossmann-fold domains"/>
    <property type="match status" value="1"/>
</dbReference>
<protein>
    <recommendedName>
        <fullName evidence="5">3-hydroxyisobutyrate dehydrogenase</fullName>
        <shortName evidence="5">HIBADH</shortName>
        <ecNumber evidence="5">1.1.1.31</ecNumber>
    </recommendedName>
</protein>
<dbReference type="Pfam" id="PF14833">
    <property type="entry name" value="NAD_binding_11"/>
    <property type="match status" value="1"/>
</dbReference>
<dbReference type="InterPro" id="IPR036291">
    <property type="entry name" value="NAD(P)-bd_dom_sf"/>
</dbReference>
<evidence type="ECO:0000256" key="3">
    <source>
        <dbReference type="ARBA" id="ARBA00023002"/>
    </source>
</evidence>
<reference evidence="6 7" key="1">
    <citation type="submission" date="2015-08" db="EMBL/GenBank/DDBJ databases">
        <authorList>
            <person name="Babu N.S."/>
            <person name="Beckwith C.J."/>
            <person name="Beseler K.G."/>
            <person name="Brison A."/>
            <person name="Carone J.V."/>
            <person name="Caskin T.P."/>
            <person name="Diamond M."/>
            <person name="Durham M.E."/>
            <person name="Foxe J.M."/>
            <person name="Go M."/>
            <person name="Henderson B.A."/>
            <person name="Jones I.B."/>
            <person name="McGettigan J.A."/>
            <person name="Micheletti S.J."/>
            <person name="Nasrallah M.E."/>
            <person name="Ortiz D."/>
            <person name="Piller C.R."/>
            <person name="Privatt S.R."/>
            <person name="Schneider S.L."/>
            <person name="Sharp S."/>
            <person name="Smith T.C."/>
            <person name="Stanton J.D."/>
            <person name="Ullery H.E."/>
            <person name="Wilson R.J."/>
            <person name="Serrano M.G."/>
            <person name="Buck G."/>
            <person name="Lee V."/>
            <person name="Wang Y."/>
            <person name="Carvalho R."/>
            <person name="Voegtly L."/>
            <person name="Shi R."/>
            <person name="Duckworth R."/>
            <person name="Johnson A."/>
            <person name="Loviza R."/>
            <person name="Walstead R."/>
            <person name="Shah Z."/>
            <person name="Kiflezghi M."/>
            <person name="Wade K."/>
            <person name="Ball S.L."/>
            <person name="Bradley K.W."/>
            <person name="Asai D.J."/>
            <person name="Bowman C.A."/>
            <person name="Russell D.A."/>
            <person name="Pope W.H."/>
            <person name="Jacobs-Sera D."/>
            <person name="Hendrix R.W."/>
            <person name="Hatfull G.F."/>
        </authorList>
    </citation>
    <scope>NUCLEOTIDE SEQUENCE [LARGE SCALE GENOMIC DNA]</scope>
    <source>
        <strain evidence="6 7">PUDD_83A45</strain>
    </source>
</reference>
<comment type="pathway">
    <text evidence="5">Amino-acid degradation; L-valine degradation.</text>
</comment>
<evidence type="ECO:0000256" key="2">
    <source>
        <dbReference type="ARBA" id="ARBA00022456"/>
    </source>
</evidence>
<dbReference type="STRING" id="156976.AK829_03485"/>
<evidence type="ECO:0000256" key="5">
    <source>
        <dbReference type="RuleBase" id="RU910714"/>
    </source>
</evidence>
<dbReference type="PROSITE" id="PS00895">
    <property type="entry name" value="3_HYDROXYISOBUT_DH"/>
    <property type="match status" value="1"/>
</dbReference>
<keyword evidence="4 5" id="KW-0520">NAD</keyword>
<evidence type="ECO:0000313" key="7">
    <source>
        <dbReference type="Proteomes" id="UP000060016"/>
    </source>
</evidence>
<dbReference type="Gene3D" id="1.10.1040.10">
    <property type="entry name" value="N-(1-d-carboxylethyl)-l-norvaline Dehydrogenase, domain 2"/>
    <property type="match status" value="1"/>
</dbReference>
<dbReference type="InterPro" id="IPR006115">
    <property type="entry name" value="6PGDH_NADP-bd"/>
</dbReference>
<comment type="catalytic activity">
    <reaction evidence="5">
        <text>3-hydroxy-2-methylpropanoate + NAD(+) = 2-methyl-3-oxopropanoate + NADH + H(+)</text>
        <dbReference type="Rhea" id="RHEA:17681"/>
        <dbReference type="ChEBI" id="CHEBI:11805"/>
        <dbReference type="ChEBI" id="CHEBI:15378"/>
        <dbReference type="ChEBI" id="CHEBI:57540"/>
        <dbReference type="ChEBI" id="CHEBI:57700"/>
        <dbReference type="ChEBI" id="CHEBI:57945"/>
        <dbReference type="EC" id="1.1.1.31"/>
    </reaction>
</comment>
<dbReference type="EMBL" id="CP012342">
    <property type="protein sequence ID" value="AKV58384.1"/>
    <property type="molecule type" value="Genomic_DNA"/>
</dbReference>
<dbReference type="PATRIC" id="fig|156976.3.peg.687"/>
<evidence type="ECO:0000256" key="1">
    <source>
        <dbReference type="ARBA" id="ARBA00009080"/>
    </source>
</evidence>
<keyword evidence="2 5" id="KW-0101">Branched-chain amino acid catabolism</keyword>
<evidence type="ECO:0000256" key="4">
    <source>
        <dbReference type="ARBA" id="ARBA00023027"/>
    </source>
</evidence>
<dbReference type="InterPro" id="IPR008927">
    <property type="entry name" value="6-PGluconate_DH-like_C_sf"/>
</dbReference>
<name>A0A0K1RAE7_9CORY</name>
<dbReference type="EC" id="1.1.1.31" evidence="5"/>
<dbReference type="FunFam" id="1.10.1040.10:FF:000006">
    <property type="entry name" value="3-hydroxyisobutyrate dehydrogenase"/>
    <property type="match status" value="1"/>
</dbReference>
<dbReference type="InterPro" id="IPR013328">
    <property type="entry name" value="6PGD_dom2"/>
</dbReference>
<dbReference type="NCBIfam" id="TIGR01692">
    <property type="entry name" value="HIBADH"/>
    <property type="match status" value="1"/>
</dbReference>
<dbReference type="RefSeq" id="WP_052204299.1">
    <property type="nucleotide sequence ID" value="NZ_CAMYAJ010000007.1"/>
</dbReference>
<sequence length="294" mass="30446">MSTIAFIGLGNMGVPMAANLAKHGEIVRGFDVVDEARARAKELGIEVFETAEEAAKGAELVFTSLPNGGLVKKVIVSLLEADPTPKIYIDLSTIAVAEAQEVADLIAKAGSRFLDAPVSGGITGAQAGTLALMVGGPEDLFNEVKPILHHIGKSVTHTGDTSTGQAVKACNNMILAIQQIAVAEALVLGQRLGLSPQAFFDVVSNATGNSWSLSVNAPVPDIVPTSPANNDFKPGFAAALMLKDLKLAMAAADQTGTDTVLGRIATEQFTDFVDEGHGGLDFSAIIKAVEGRKA</sequence>
<organism evidence="6 7">
    <name type="scientific">Corynebacterium riegelii</name>
    <dbReference type="NCBI Taxonomy" id="156976"/>
    <lineage>
        <taxon>Bacteria</taxon>
        <taxon>Bacillati</taxon>
        <taxon>Actinomycetota</taxon>
        <taxon>Actinomycetes</taxon>
        <taxon>Mycobacteriales</taxon>
        <taxon>Corynebacteriaceae</taxon>
        <taxon>Corynebacterium</taxon>
    </lineage>
</organism>
<accession>A0A0K1RAE7</accession>
<dbReference type="GO" id="GO:0006574">
    <property type="term" value="P:L-valine catabolic process"/>
    <property type="evidence" value="ECO:0007669"/>
    <property type="project" value="UniProtKB-UniPathway"/>
</dbReference>
<dbReference type="Proteomes" id="UP000060016">
    <property type="component" value="Chromosome"/>
</dbReference>
<dbReference type="AlphaFoldDB" id="A0A0K1RAE7"/>
<dbReference type="PANTHER" id="PTHR22981">
    <property type="entry name" value="3-HYDROXYISOBUTYRATE DEHYDROGENASE-RELATED"/>
    <property type="match status" value="1"/>
</dbReference>
<dbReference type="PIRSF" id="PIRSF000103">
    <property type="entry name" value="HIBADH"/>
    <property type="match status" value="1"/>
</dbReference>
<dbReference type="UniPathway" id="UPA00362"/>
<dbReference type="GO" id="GO:0050661">
    <property type="term" value="F:NADP binding"/>
    <property type="evidence" value="ECO:0007669"/>
    <property type="project" value="InterPro"/>
</dbReference>
<dbReference type="PANTHER" id="PTHR22981:SF7">
    <property type="entry name" value="3-HYDROXYISOBUTYRATE DEHYDROGENASE, MITOCHONDRIAL"/>
    <property type="match status" value="1"/>
</dbReference>
<keyword evidence="3 5" id="KW-0560">Oxidoreductase</keyword>
<dbReference type="InterPro" id="IPR002204">
    <property type="entry name" value="3-OH-isobutyrate_DH-rel_CS"/>
</dbReference>
<dbReference type="Pfam" id="PF03446">
    <property type="entry name" value="NAD_binding_2"/>
    <property type="match status" value="1"/>
</dbReference>
<dbReference type="SUPFAM" id="SSF48179">
    <property type="entry name" value="6-phosphogluconate dehydrogenase C-terminal domain-like"/>
    <property type="match status" value="1"/>
</dbReference>
<dbReference type="InterPro" id="IPR015815">
    <property type="entry name" value="HIBADH-related"/>
</dbReference>
<gene>
    <name evidence="6" type="ORF">AK829_03485</name>
</gene>
<keyword evidence="7" id="KW-1185">Reference proteome</keyword>
<proteinExistence type="inferred from homology"/>
<comment type="similarity">
    <text evidence="1 5">Belongs to the HIBADH-related family.</text>
</comment>
<evidence type="ECO:0000313" key="6">
    <source>
        <dbReference type="EMBL" id="AKV58384.1"/>
    </source>
</evidence>